<accession>A0A2A6FK93</accession>
<organism evidence="2 3">
    <name type="scientific">Mesorhizobium sanjuanii</name>
    <dbReference type="NCBI Taxonomy" id="2037900"/>
    <lineage>
        <taxon>Bacteria</taxon>
        <taxon>Pseudomonadati</taxon>
        <taxon>Pseudomonadota</taxon>
        <taxon>Alphaproteobacteria</taxon>
        <taxon>Hyphomicrobiales</taxon>
        <taxon>Phyllobacteriaceae</taxon>
        <taxon>Mesorhizobium</taxon>
    </lineage>
</organism>
<feature type="transmembrane region" description="Helical" evidence="1">
    <location>
        <begin position="33"/>
        <end position="52"/>
    </location>
</feature>
<comment type="caution">
    <text evidence="2">The sequence shown here is derived from an EMBL/GenBank/DDBJ whole genome shotgun (WGS) entry which is preliminary data.</text>
</comment>
<sequence length="67" mass="7173">MLRCASTASGEFLKLDEKVAQDAVTVELMDNGLIFAAALFISVIPMTVMTLLQRFYATSVASTGGKE</sequence>
<evidence type="ECO:0000256" key="1">
    <source>
        <dbReference type="SAM" id="Phobius"/>
    </source>
</evidence>
<keyword evidence="3" id="KW-1185">Reference proteome</keyword>
<keyword evidence="1" id="KW-0812">Transmembrane</keyword>
<dbReference type="AlphaFoldDB" id="A0A2A6FK93"/>
<reference evidence="2 3" key="1">
    <citation type="submission" date="2017-09" db="EMBL/GenBank/DDBJ databases">
        <title>Mesorhizobum sanjuanii sp. nov. isolated from nodules of Lotus tenuis in saline-alkaline lowlands of Flooding Pampa.</title>
        <authorList>
            <person name="Sannazzaro A.I."/>
            <person name="Torres Tejerizo G.A."/>
            <person name="Fontana F."/>
            <person name="Cumpa Velazquez L.M."/>
            <person name="Hansen L."/>
            <person name="Pistorio M."/>
            <person name="Estrella M.J."/>
        </authorList>
    </citation>
    <scope>NUCLEOTIDE SEQUENCE [LARGE SCALE GENOMIC DNA]</scope>
    <source>
        <strain evidence="2 3">BSA136</strain>
    </source>
</reference>
<gene>
    <name evidence="2" type="ORF">CN311_06555</name>
</gene>
<keyword evidence="1" id="KW-1133">Transmembrane helix</keyword>
<dbReference type="EMBL" id="NWQG01000033">
    <property type="protein sequence ID" value="PDQ21878.1"/>
    <property type="molecule type" value="Genomic_DNA"/>
</dbReference>
<keyword evidence="1" id="KW-0472">Membrane</keyword>
<evidence type="ECO:0000313" key="3">
    <source>
        <dbReference type="Proteomes" id="UP000219182"/>
    </source>
</evidence>
<dbReference type="Proteomes" id="UP000219182">
    <property type="component" value="Unassembled WGS sequence"/>
</dbReference>
<protein>
    <submittedName>
        <fullName evidence="2">Uncharacterized protein</fullName>
    </submittedName>
</protein>
<name>A0A2A6FK93_9HYPH</name>
<proteinExistence type="predicted"/>
<evidence type="ECO:0000313" key="2">
    <source>
        <dbReference type="EMBL" id="PDQ21878.1"/>
    </source>
</evidence>